<proteinExistence type="predicted"/>
<dbReference type="Proteomes" id="UP000316426">
    <property type="component" value="Chromosome"/>
</dbReference>
<sequence length="36" mass="4079">MSRLFQAGRSHTDEANNREPASMIERVSRYADGIGR</sequence>
<feature type="region of interest" description="Disordered" evidence="1">
    <location>
        <begin position="1"/>
        <end position="21"/>
    </location>
</feature>
<keyword evidence="3" id="KW-1185">Reference proteome</keyword>
<evidence type="ECO:0000313" key="2">
    <source>
        <dbReference type="EMBL" id="QDV73996.1"/>
    </source>
</evidence>
<protein>
    <submittedName>
        <fullName evidence="2">Uncharacterized protein</fullName>
    </submittedName>
</protein>
<reference evidence="2 3" key="1">
    <citation type="submission" date="2019-02" db="EMBL/GenBank/DDBJ databases">
        <title>Deep-cultivation of Planctomycetes and their phenomic and genomic characterization uncovers novel biology.</title>
        <authorList>
            <person name="Wiegand S."/>
            <person name="Jogler M."/>
            <person name="Boedeker C."/>
            <person name="Pinto D."/>
            <person name="Vollmers J."/>
            <person name="Rivas-Marin E."/>
            <person name="Kohn T."/>
            <person name="Peeters S.H."/>
            <person name="Heuer A."/>
            <person name="Rast P."/>
            <person name="Oberbeckmann S."/>
            <person name="Bunk B."/>
            <person name="Jeske O."/>
            <person name="Meyerdierks A."/>
            <person name="Storesund J.E."/>
            <person name="Kallscheuer N."/>
            <person name="Luecker S."/>
            <person name="Lage O.M."/>
            <person name="Pohl T."/>
            <person name="Merkel B.J."/>
            <person name="Hornburger P."/>
            <person name="Mueller R.-W."/>
            <person name="Bruemmer F."/>
            <person name="Labrenz M."/>
            <person name="Spormann A.M."/>
            <person name="Op den Camp H."/>
            <person name="Overmann J."/>
            <person name="Amann R."/>
            <person name="Jetten M.S.M."/>
            <person name="Mascher T."/>
            <person name="Medema M.H."/>
            <person name="Devos D.P."/>
            <person name="Kaster A.-K."/>
            <person name="Ovreas L."/>
            <person name="Rohde M."/>
            <person name="Galperin M.Y."/>
            <person name="Jogler C."/>
        </authorList>
    </citation>
    <scope>NUCLEOTIDE SEQUENCE [LARGE SCALE GENOMIC DNA]</scope>
    <source>
        <strain evidence="2 3">Spa11</strain>
    </source>
</reference>
<name>A0A518K873_9BACT</name>
<dbReference type="AlphaFoldDB" id="A0A518K873"/>
<dbReference type="EMBL" id="CP036349">
    <property type="protein sequence ID" value="QDV73996.1"/>
    <property type="molecule type" value="Genomic_DNA"/>
</dbReference>
<accession>A0A518K873</accession>
<gene>
    <name evidence="2" type="ORF">Spa11_21950</name>
</gene>
<dbReference type="KEGG" id="bmei:Spa11_21950"/>
<evidence type="ECO:0000313" key="3">
    <source>
        <dbReference type="Proteomes" id="UP000316426"/>
    </source>
</evidence>
<evidence type="ECO:0000256" key="1">
    <source>
        <dbReference type="SAM" id="MobiDB-lite"/>
    </source>
</evidence>
<organism evidence="2 3">
    <name type="scientific">Botrimarina mediterranea</name>
    <dbReference type="NCBI Taxonomy" id="2528022"/>
    <lineage>
        <taxon>Bacteria</taxon>
        <taxon>Pseudomonadati</taxon>
        <taxon>Planctomycetota</taxon>
        <taxon>Planctomycetia</taxon>
        <taxon>Pirellulales</taxon>
        <taxon>Lacipirellulaceae</taxon>
        <taxon>Botrimarina</taxon>
    </lineage>
</organism>